<evidence type="ECO:0000313" key="1">
    <source>
        <dbReference type="EMBL" id="MBV6343789.1"/>
    </source>
</evidence>
<name>A0ABS6S4L1_9BACT</name>
<proteinExistence type="predicted"/>
<comment type="caution">
    <text evidence="1">The sequence shown here is derived from an EMBL/GenBank/DDBJ whole genome shotgun (WGS) entry which is preliminary data.</text>
</comment>
<dbReference type="EMBL" id="JABXWD010000809">
    <property type="protein sequence ID" value="MBV6343789.1"/>
    <property type="molecule type" value="Genomic_DNA"/>
</dbReference>
<feature type="non-terminal residue" evidence="1">
    <location>
        <position position="1"/>
    </location>
</feature>
<organism evidence="1 2">
    <name type="scientific">Candidatus Magnetobacterium casense</name>
    <dbReference type="NCBI Taxonomy" id="1455061"/>
    <lineage>
        <taxon>Bacteria</taxon>
        <taxon>Pseudomonadati</taxon>
        <taxon>Nitrospirota</taxon>
        <taxon>Thermodesulfovibrionia</taxon>
        <taxon>Thermodesulfovibrionales</taxon>
        <taxon>Candidatus Magnetobacteriaceae</taxon>
        <taxon>Candidatus Magnetobacterium</taxon>
    </lineage>
</organism>
<gene>
    <name evidence="1" type="ORF">HWQ67_19660</name>
</gene>
<reference evidence="1 2" key="1">
    <citation type="journal article" date="2020" name="J Geophys Res Biogeosci">
        <title>Magnetotaxis as an Adaptation to Enable Bacterial Shuttling of Microbial Sulfur and Sulfur Cycling Across Aquatic Oxic#Anoxic Interfaces.</title>
        <authorList>
            <person name="Li J."/>
            <person name="Liu P."/>
            <person name="Wang J."/>
            <person name="Roberts A.P."/>
            <person name="Pan Y."/>
        </authorList>
    </citation>
    <scope>NUCLEOTIDE SEQUENCE [LARGE SCALE GENOMIC DNA]</scope>
    <source>
        <strain evidence="1 2">MYR-1_YQ</strain>
    </source>
</reference>
<evidence type="ECO:0000313" key="2">
    <source>
        <dbReference type="Proteomes" id="UP001196980"/>
    </source>
</evidence>
<dbReference type="RefSeq" id="WP_218254402.1">
    <property type="nucleotide sequence ID" value="NZ_JABXWD010000809.1"/>
</dbReference>
<protein>
    <submittedName>
        <fullName evidence="1">Uncharacterized protein</fullName>
    </submittedName>
</protein>
<accession>A0ABS6S4L1</accession>
<keyword evidence="2" id="KW-1185">Reference proteome</keyword>
<sequence>TASDDVSVASVTWACATCNPASGTATGTITWSFTASTLTLGANEITVTATDPSSKTGADTITVTRVAAPVFSGTITGLVGTGGTGAVSKGTSGYIGW</sequence>
<dbReference type="Proteomes" id="UP001196980">
    <property type="component" value="Unassembled WGS sequence"/>
</dbReference>